<evidence type="ECO:0000313" key="2">
    <source>
        <dbReference type="Proteomes" id="UP001609175"/>
    </source>
</evidence>
<dbReference type="EMBL" id="JBIMSO010000062">
    <property type="protein sequence ID" value="MFH5210554.1"/>
    <property type="molecule type" value="Genomic_DNA"/>
</dbReference>
<reference evidence="1 2" key="1">
    <citation type="submission" date="2024-10" db="EMBL/GenBank/DDBJ databases">
        <authorList>
            <person name="Riesco R."/>
        </authorList>
    </citation>
    <scope>NUCLEOTIDE SEQUENCE [LARGE SCALE GENOMIC DNA]</scope>
    <source>
        <strain evidence="1 2">NCIMB 15449</strain>
    </source>
</reference>
<evidence type="ECO:0000313" key="1">
    <source>
        <dbReference type="EMBL" id="MFH5210554.1"/>
    </source>
</evidence>
<dbReference type="RefSeq" id="WP_395116369.1">
    <property type="nucleotide sequence ID" value="NZ_JBIMSO010000062.1"/>
</dbReference>
<gene>
    <name evidence="1" type="ORF">ACHIPZ_20440</name>
</gene>
<dbReference type="Proteomes" id="UP001609175">
    <property type="component" value="Unassembled WGS sequence"/>
</dbReference>
<accession>A0ABW7JVG4</accession>
<comment type="caution">
    <text evidence="1">The sequence shown here is derived from an EMBL/GenBank/DDBJ whole genome shotgun (WGS) entry which is preliminary data.</text>
</comment>
<name>A0ABW7JVG4_9NOCA</name>
<protein>
    <recommendedName>
        <fullName evidence="3">Restriction endonuclease</fullName>
    </recommendedName>
</protein>
<sequence length="202" mass="22231">MTAFSRNLDAIAATPKSGNERFTVGSAELPATLLQFWRWSCSDLLGNAMRGVLAEYIVGLALDCVSGQGRMEWDAADLLTASGVRVEVKSAAYLQSWRQERLSPIRFGIQPTVGWDAQTNTIAAERKRQADIYVFSVFKHIDQATADPLKLEQWDFYVMSTTQLDAAVGDQKTIGLASLLRHKPIQCSFSEIQDAVDTVLGG</sequence>
<proteinExistence type="predicted"/>
<organism evidence="1 2">
    <name type="scientific">Antrihabitans spumae</name>
    <dbReference type="NCBI Taxonomy" id="3373370"/>
    <lineage>
        <taxon>Bacteria</taxon>
        <taxon>Bacillati</taxon>
        <taxon>Actinomycetota</taxon>
        <taxon>Actinomycetes</taxon>
        <taxon>Mycobacteriales</taxon>
        <taxon>Nocardiaceae</taxon>
        <taxon>Antrihabitans</taxon>
    </lineage>
</organism>
<evidence type="ECO:0008006" key="3">
    <source>
        <dbReference type="Google" id="ProtNLM"/>
    </source>
</evidence>